<accession>A0A6J4VLH8</accession>
<organism evidence="1">
    <name type="scientific">uncultured Thermomicrobiales bacterium</name>
    <dbReference type="NCBI Taxonomy" id="1645740"/>
    <lineage>
        <taxon>Bacteria</taxon>
        <taxon>Pseudomonadati</taxon>
        <taxon>Thermomicrobiota</taxon>
        <taxon>Thermomicrobia</taxon>
        <taxon>Thermomicrobiales</taxon>
        <taxon>environmental samples</taxon>
    </lineage>
</organism>
<dbReference type="AlphaFoldDB" id="A0A6J4VLH8"/>
<protein>
    <submittedName>
        <fullName evidence="1">Uncharacterized protein</fullName>
    </submittedName>
</protein>
<proteinExistence type="predicted"/>
<gene>
    <name evidence="1" type="ORF">AVDCRST_MAG88-3533</name>
</gene>
<evidence type="ECO:0000313" key="1">
    <source>
        <dbReference type="EMBL" id="CAA9582588.1"/>
    </source>
</evidence>
<sequence>GTTSSLPQEHVDVFLHEGLIDDAIAVVSRAHTGHTLVEQVVDVALATRPDWVIEACRRQAEPIMDGGKAQYYEAAAAWLARARSAYRVAGREGEWRPYLEAQIERHRRKYKLRPLLEALR</sequence>
<name>A0A6J4VLH8_9BACT</name>
<feature type="non-terminal residue" evidence="1">
    <location>
        <position position="1"/>
    </location>
</feature>
<dbReference type="EMBL" id="CADCWM010000853">
    <property type="protein sequence ID" value="CAA9582588.1"/>
    <property type="molecule type" value="Genomic_DNA"/>
</dbReference>
<reference evidence="1" key="1">
    <citation type="submission" date="2020-02" db="EMBL/GenBank/DDBJ databases">
        <authorList>
            <person name="Meier V. D."/>
        </authorList>
    </citation>
    <scope>NUCLEOTIDE SEQUENCE</scope>
    <source>
        <strain evidence="1">AVDCRST_MAG88</strain>
    </source>
</reference>